<accession>A0A543G725</accession>
<name>A0A543G725_9FLAO</name>
<evidence type="ECO:0000256" key="1">
    <source>
        <dbReference type="SAM" id="Phobius"/>
    </source>
</evidence>
<evidence type="ECO:0008006" key="4">
    <source>
        <dbReference type="Google" id="ProtNLM"/>
    </source>
</evidence>
<proteinExistence type="predicted"/>
<protein>
    <recommendedName>
        <fullName evidence="4">Anti-sigma factor</fullName>
    </recommendedName>
</protein>
<evidence type="ECO:0000313" key="2">
    <source>
        <dbReference type="EMBL" id="TQM41886.1"/>
    </source>
</evidence>
<dbReference type="AlphaFoldDB" id="A0A543G725"/>
<gene>
    <name evidence="2" type="ORF">BC670_2899</name>
</gene>
<keyword evidence="1" id="KW-1133">Transmembrane helix</keyword>
<dbReference type="RefSeq" id="WP_243389426.1">
    <property type="nucleotide sequence ID" value="NZ_VFPJ01000001.1"/>
</dbReference>
<keyword evidence="1" id="KW-0812">Transmembrane</keyword>
<evidence type="ECO:0000313" key="3">
    <source>
        <dbReference type="Proteomes" id="UP000320773"/>
    </source>
</evidence>
<sequence length="176" mass="20883">MKSMKDDLDVMFQNNHDNWDIKELPTHHSLAFLQKITSKKAKKHYWRYATIAACILLSFGYFINQLNSYPQKNLKFASKETQQTDSIFTVLIAKELYKIQDKKSDANQKMVEDALKQMKEFDKDYQNILFELEKNGENKILIKALISNFQTRISFLEEVLKRIEEHENIENDEKIL</sequence>
<feature type="transmembrane region" description="Helical" evidence="1">
    <location>
        <begin position="45"/>
        <end position="63"/>
    </location>
</feature>
<dbReference type="EMBL" id="VFPJ01000001">
    <property type="protein sequence ID" value="TQM41886.1"/>
    <property type="molecule type" value="Genomic_DNA"/>
</dbReference>
<comment type="caution">
    <text evidence="2">The sequence shown here is derived from an EMBL/GenBank/DDBJ whole genome shotgun (WGS) entry which is preliminary data.</text>
</comment>
<reference evidence="2 3" key="1">
    <citation type="submission" date="2019-06" db="EMBL/GenBank/DDBJ databases">
        <title>Genomic Encyclopedia of Archaeal and Bacterial Type Strains, Phase II (KMG-II): from individual species to whole genera.</title>
        <authorList>
            <person name="Goeker M."/>
        </authorList>
    </citation>
    <scope>NUCLEOTIDE SEQUENCE [LARGE SCALE GENOMIC DNA]</scope>
    <source>
        <strain evidence="2 3">DSM 24789</strain>
    </source>
</reference>
<keyword evidence="1" id="KW-0472">Membrane</keyword>
<organism evidence="2 3">
    <name type="scientific">Flavobacterium branchiophilum</name>
    <dbReference type="NCBI Taxonomy" id="55197"/>
    <lineage>
        <taxon>Bacteria</taxon>
        <taxon>Pseudomonadati</taxon>
        <taxon>Bacteroidota</taxon>
        <taxon>Flavobacteriia</taxon>
        <taxon>Flavobacteriales</taxon>
        <taxon>Flavobacteriaceae</taxon>
        <taxon>Flavobacterium</taxon>
    </lineage>
</organism>
<dbReference type="Proteomes" id="UP000320773">
    <property type="component" value="Unassembled WGS sequence"/>
</dbReference>